<keyword evidence="2" id="KW-0547">Nucleotide-binding</keyword>
<proteinExistence type="inferred from homology"/>
<dbReference type="FunFam" id="1.20.120.1080:FF:000005">
    <property type="entry name" value="ATP-dependent helicase HrpA"/>
    <property type="match status" value="1"/>
</dbReference>
<comment type="similarity">
    <text evidence="1">Belongs to the DEAD box helicase family. DEAH subfamily.</text>
</comment>
<gene>
    <name evidence="8" type="ordered locus">DP2207</name>
</gene>
<dbReference type="InterPro" id="IPR014001">
    <property type="entry name" value="Helicase_ATP-bd"/>
</dbReference>
<keyword evidence="9" id="KW-1185">Reference proteome</keyword>
<dbReference type="InterPro" id="IPR002464">
    <property type="entry name" value="DNA/RNA_helicase_DEAH_CS"/>
</dbReference>
<evidence type="ECO:0000256" key="5">
    <source>
        <dbReference type="ARBA" id="ARBA00022840"/>
    </source>
</evidence>
<name>Q6AL39_DESPS</name>
<dbReference type="EMBL" id="CR522870">
    <property type="protein sequence ID" value="CAG36936.1"/>
    <property type="molecule type" value="Genomic_DNA"/>
</dbReference>
<dbReference type="Pfam" id="PF00270">
    <property type="entry name" value="DEAD"/>
    <property type="match status" value="1"/>
</dbReference>
<dbReference type="SMART" id="SM00847">
    <property type="entry name" value="HA2"/>
    <property type="match status" value="1"/>
</dbReference>
<keyword evidence="4 8" id="KW-0347">Helicase</keyword>
<evidence type="ECO:0000256" key="1">
    <source>
        <dbReference type="ARBA" id="ARBA00008792"/>
    </source>
</evidence>
<keyword evidence="3" id="KW-0378">Hydrolase</keyword>
<dbReference type="PROSITE" id="PS51194">
    <property type="entry name" value="HELICASE_CTER"/>
    <property type="match status" value="1"/>
</dbReference>
<dbReference type="HOGENOM" id="CLU_001832_3_3_7"/>
<dbReference type="FunFam" id="3.40.50.300:FF:001922">
    <property type="entry name" value="DEAH (Asp-Glu-Ala-His) box polypeptide 29"/>
    <property type="match status" value="1"/>
</dbReference>
<reference evidence="9" key="1">
    <citation type="journal article" date="2004" name="Environ. Microbiol.">
        <title>The genome of Desulfotalea psychrophila, a sulfate-reducing bacterium from permanently cold Arctic sediments.</title>
        <authorList>
            <person name="Rabus R."/>
            <person name="Ruepp A."/>
            <person name="Frickey T."/>
            <person name="Rattei T."/>
            <person name="Fartmann B."/>
            <person name="Stark M."/>
            <person name="Bauer M."/>
            <person name="Zibat A."/>
            <person name="Lombardot T."/>
            <person name="Becker I."/>
            <person name="Amann J."/>
            <person name="Gellner K."/>
            <person name="Teeling H."/>
            <person name="Leuschner W.D."/>
            <person name="Gloeckner F.-O."/>
            <person name="Lupas A.N."/>
            <person name="Amann R."/>
            <person name="Klenk H.-P."/>
        </authorList>
    </citation>
    <scope>NUCLEOTIDE SEQUENCE [LARGE SCALE GENOMIC DNA]</scope>
    <source>
        <strain evidence="9">DSM 12343 / LSv54</strain>
    </source>
</reference>
<dbReference type="InterPro" id="IPR011709">
    <property type="entry name" value="DEAD-box_helicase_OB_fold"/>
</dbReference>
<dbReference type="AlphaFoldDB" id="Q6AL39"/>
<dbReference type="InterPro" id="IPR011545">
    <property type="entry name" value="DEAD/DEAH_box_helicase_dom"/>
</dbReference>
<dbReference type="InterPro" id="IPR001650">
    <property type="entry name" value="Helicase_C-like"/>
</dbReference>
<feature type="domain" description="Helicase ATP-binding" evidence="6">
    <location>
        <begin position="30"/>
        <end position="190"/>
    </location>
</feature>
<dbReference type="InterPro" id="IPR024590">
    <property type="entry name" value="HrpA_C"/>
</dbReference>
<dbReference type="CDD" id="cd18791">
    <property type="entry name" value="SF2_C_RHA"/>
    <property type="match status" value="1"/>
</dbReference>
<dbReference type="Pfam" id="PF00271">
    <property type="entry name" value="Helicase_C"/>
    <property type="match status" value="1"/>
</dbReference>
<dbReference type="SMART" id="SM00487">
    <property type="entry name" value="DEXDc"/>
    <property type="match status" value="1"/>
</dbReference>
<dbReference type="PANTHER" id="PTHR18934">
    <property type="entry name" value="ATP-DEPENDENT RNA HELICASE"/>
    <property type="match status" value="1"/>
</dbReference>
<evidence type="ECO:0000256" key="3">
    <source>
        <dbReference type="ARBA" id="ARBA00022801"/>
    </source>
</evidence>
<dbReference type="GO" id="GO:0003724">
    <property type="term" value="F:RNA helicase activity"/>
    <property type="evidence" value="ECO:0007669"/>
    <property type="project" value="InterPro"/>
</dbReference>
<dbReference type="Pfam" id="PF11898">
    <property type="entry name" value="DUF3418"/>
    <property type="match status" value="1"/>
</dbReference>
<dbReference type="Proteomes" id="UP000000602">
    <property type="component" value="Chromosome"/>
</dbReference>
<dbReference type="RefSeq" id="WP_011189448.1">
    <property type="nucleotide sequence ID" value="NC_006138.1"/>
</dbReference>
<feature type="domain" description="Helicase C-terminal" evidence="7">
    <location>
        <begin position="217"/>
        <end position="383"/>
    </location>
</feature>
<keyword evidence="5" id="KW-0067">ATP-binding</keyword>
<evidence type="ECO:0000256" key="4">
    <source>
        <dbReference type="ARBA" id="ARBA00022806"/>
    </source>
</evidence>
<dbReference type="STRING" id="177439.DP2207"/>
<dbReference type="KEGG" id="dps:DP2207"/>
<dbReference type="InterPro" id="IPR027417">
    <property type="entry name" value="P-loop_NTPase"/>
</dbReference>
<accession>Q6AL39</accession>
<evidence type="ECO:0000259" key="7">
    <source>
        <dbReference type="PROSITE" id="PS51194"/>
    </source>
</evidence>
<protein>
    <submittedName>
        <fullName evidence="8">Related to ATP-dependent helicase HrpA</fullName>
    </submittedName>
</protein>
<evidence type="ECO:0000256" key="2">
    <source>
        <dbReference type="ARBA" id="ARBA00022741"/>
    </source>
</evidence>
<dbReference type="InterPro" id="IPR010222">
    <property type="entry name" value="RNA_helicase_HrpA"/>
</dbReference>
<evidence type="ECO:0000313" key="8">
    <source>
        <dbReference type="EMBL" id="CAG36936.1"/>
    </source>
</evidence>
<organism evidence="8 9">
    <name type="scientific">Desulfotalea psychrophila (strain LSv54 / DSM 12343)</name>
    <dbReference type="NCBI Taxonomy" id="177439"/>
    <lineage>
        <taxon>Bacteria</taxon>
        <taxon>Pseudomonadati</taxon>
        <taxon>Thermodesulfobacteriota</taxon>
        <taxon>Desulfobulbia</taxon>
        <taxon>Desulfobulbales</taxon>
        <taxon>Desulfocapsaceae</taxon>
        <taxon>Desulfotalea</taxon>
    </lineage>
</organism>
<dbReference type="Gene3D" id="3.40.50.300">
    <property type="entry name" value="P-loop containing nucleotide triphosphate hydrolases"/>
    <property type="match status" value="2"/>
</dbReference>
<sequence>MYHIFFPTSIITMSKLLTILPIDKHKDEIITAIKENQVIVIAGDTGSGKTTRLPQYCLEVAQEGKLVGCTQPRRLAAVSVAARVGEEVGRSEEVGYKIRFHDYTTAKTKIKFMTDGVLLAETKSDRDLRKYSILIVDEAHERNLNIDFLLGYLKRLLPRRPDLKLIITSATIDTASFAKHFNNAPLISIEGRTFPIDLRYAPIADEDEDYLEHCTGVVSQLFLRERPADTLIFLPTEKDIRNCCEMLAKHIPNVEILPLFGRLQGSDQRRIFQPCPQGKIAKIVVATNVAETSITVPGIRYVIDSGLARMTYYSVRSKTTSLPIQKISRASCDQRKGRCGRVSSGTCIRLFAEEDYLGRDEFTLPEIKRSNLAEVLLQMSSLKLGDPNKFPFVDPPATSTIRDGYALLQELGAIKGYELTLRGKIMADLPIDPCISRILIEASSNSCLRETMIIAAALSVQDPRIRPAEKEKEADQVHQRFAHKHSDFMALLNIWNSFHEEEEKKSWSRLKKFCKSNFLSFQRMREWLDLHEQLCRIVKRYKEFSFNENDGSYEQIHRSILAGFLRNIALKKEKKIYMGAGNRELMVFPGSHLFQSAGQWIMAAGFLDTNRLYALTVATIEVDWIEPLAKSLCRYSWANPRWEKKTGQVIADEKVTLFGLVLLASRRVNFGKRDKKNRAEARRIFIESALLSGDLWGKYPFLKNNLTLVSQWQETEERLRKRDIVYSDTALHQFYQDRLGEDVYDRTSLEKFLKQTEDKKALFMTEQDILRRTPETSEYADFPTTIQIGSLSLKLSYTFDPRGNRDGLTVHIPVDLADTISPGRFDWLVPGFLKEKITFLLKGLPKSLRKKLVPINSSVDRIMDDISTKAQSPSGNMLSCLESSILKLYRFNLQRSDWPQELPHHLTPYFVLEADSGKEVCSGNNLKQMLTGTPNKGAISQEQFSLKKDAQIIVDKWKGWEGDSWAFDQLPASIPLYNKQGSISGFLFTVLDPIEQRSKVQVNFTRNKQEALQRNQKGLSYLYQLQFKGQLKPLRKSCSSALSAPSSLWLVKNYSDRKEASDHLLQFILQGIFDLSEATLPGKESFAKVIGEVQKMGLLQRGNLICQDIAEIFRLRRETAELLEKVFLTRKNANKEKETFSLLIEEILPKTFLQEKEIDLNSCRRQFRSLQVRLERFSANPVKDGQKNALLAPHLKNIEVAEKTREKLSDEACQLLDQYKKMVQEFRISVFSPEIKTQMPVSDKKLLQHWQKTKSFI</sequence>
<dbReference type="SMART" id="SM00490">
    <property type="entry name" value="HELICc"/>
    <property type="match status" value="1"/>
</dbReference>
<dbReference type="PROSITE" id="PS00690">
    <property type="entry name" value="DEAH_ATP_HELICASE"/>
    <property type="match status" value="1"/>
</dbReference>
<dbReference type="GO" id="GO:0016787">
    <property type="term" value="F:hydrolase activity"/>
    <property type="evidence" value="ECO:0007669"/>
    <property type="project" value="UniProtKB-KW"/>
</dbReference>
<dbReference type="PANTHER" id="PTHR18934:SF99">
    <property type="entry name" value="ATP-DEPENDENT RNA HELICASE DHX37-RELATED"/>
    <property type="match status" value="1"/>
</dbReference>
<dbReference type="Pfam" id="PF21010">
    <property type="entry name" value="HA2_C"/>
    <property type="match status" value="1"/>
</dbReference>
<dbReference type="Pfam" id="PF07717">
    <property type="entry name" value="OB_NTP_bind"/>
    <property type="match status" value="1"/>
</dbReference>
<dbReference type="InterPro" id="IPR007502">
    <property type="entry name" value="Helicase-assoc_dom"/>
</dbReference>
<dbReference type="GO" id="GO:0005524">
    <property type="term" value="F:ATP binding"/>
    <property type="evidence" value="ECO:0007669"/>
    <property type="project" value="UniProtKB-KW"/>
</dbReference>
<dbReference type="PROSITE" id="PS51192">
    <property type="entry name" value="HELICASE_ATP_BIND_1"/>
    <property type="match status" value="1"/>
</dbReference>
<evidence type="ECO:0000259" key="6">
    <source>
        <dbReference type="PROSITE" id="PS51192"/>
    </source>
</evidence>
<dbReference type="NCBIfam" id="TIGR01967">
    <property type="entry name" value="DEAH_box_HrpA"/>
    <property type="match status" value="1"/>
</dbReference>
<evidence type="ECO:0000313" key="9">
    <source>
        <dbReference type="Proteomes" id="UP000000602"/>
    </source>
</evidence>
<dbReference type="Gene3D" id="1.20.120.1080">
    <property type="match status" value="1"/>
</dbReference>
<dbReference type="eggNOG" id="COG1643">
    <property type="taxonomic scope" value="Bacteria"/>
</dbReference>
<dbReference type="SUPFAM" id="SSF52540">
    <property type="entry name" value="P-loop containing nucleoside triphosphate hydrolases"/>
    <property type="match status" value="1"/>
</dbReference>
<dbReference type="GO" id="GO:0003723">
    <property type="term" value="F:RNA binding"/>
    <property type="evidence" value="ECO:0007669"/>
    <property type="project" value="TreeGrafter"/>
</dbReference>